<organism evidence="1 2">
    <name type="scientific">Agrobacterium genomosp. 2 str. CFBP 5494</name>
    <dbReference type="NCBI Taxonomy" id="1183436"/>
    <lineage>
        <taxon>Bacteria</taxon>
        <taxon>Pseudomonadati</taxon>
        <taxon>Pseudomonadota</taxon>
        <taxon>Alphaproteobacteria</taxon>
        <taxon>Hyphomicrobiales</taxon>
        <taxon>Rhizobiaceae</taxon>
        <taxon>Rhizobium/Agrobacterium group</taxon>
        <taxon>Agrobacterium</taxon>
        <taxon>Agrobacterium tumefaciens complex</taxon>
    </lineage>
</organism>
<protein>
    <submittedName>
        <fullName evidence="1">Uncharacterized protein</fullName>
    </submittedName>
</protein>
<evidence type="ECO:0000313" key="2">
    <source>
        <dbReference type="Proteomes" id="UP000191933"/>
    </source>
</evidence>
<comment type="caution">
    <text evidence="1">The sequence shown here is derived from an EMBL/GenBank/DDBJ whole genome shotgun (WGS) entry which is preliminary data.</text>
</comment>
<keyword evidence="2" id="KW-1185">Reference proteome</keyword>
<reference evidence="1 2" key="1">
    <citation type="submission" date="2016-01" db="EMBL/GenBank/DDBJ databases">
        <authorList>
            <person name="Regsiter A."/>
            <person name="william w."/>
        </authorList>
    </citation>
    <scope>NUCLEOTIDE SEQUENCE [LARGE SCALE GENOMIC DNA]</scope>
    <source>
        <strain evidence="1 2">CFBP 5494</strain>
    </source>
</reference>
<dbReference type="AlphaFoldDB" id="A0A9W5AZA1"/>
<sequence>MTPYERFKAVVRKPARNALTQEFHKPIVHKAHRVAVICVS</sequence>
<dbReference type="Proteomes" id="UP000191933">
    <property type="component" value="Unassembled WGS sequence"/>
</dbReference>
<gene>
    <name evidence="1" type="ORF">AGR2A_Cc140071</name>
</gene>
<accession>A0A9W5AZA1</accession>
<dbReference type="EMBL" id="FBVY01000006">
    <property type="protein sequence ID" value="CUW88472.1"/>
    <property type="molecule type" value="Genomic_DNA"/>
</dbReference>
<name>A0A9W5AZA1_9HYPH</name>
<evidence type="ECO:0000313" key="1">
    <source>
        <dbReference type="EMBL" id="CUW88472.1"/>
    </source>
</evidence>
<proteinExistence type="predicted"/>